<dbReference type="Proteomes" id="UP000623608">
    <property type="component" value="Unassembled WGS sequence"/>
</dbReference>
<gene>
    <name evidence="2" type="ORF">Ate02nite_76480</name>
</gene>
<name>A0A919TVK6_9ACTN</name>
<evidence type="ECO:0000313" key="2">
    <source>
        <dbReference type="EMBL" id="GIF24918.1"/>
    </source>
</evidence>
<keyword evidence="1" id="KW-1133">Transmembrane helix</keyword>
<feature type="transmembrane region" description="Helical" evidence="1">
    <location>
        <begin position="35"/>
        <end position="53"/>
    </location>
</feature>
<comment type="caution">
    <text evidence="2">The sequence shown here is derived from an EMBL/GenBank/DDBJ whole genome shotgun (WGS) entry which is preliminary data.</text>
</comment>
<evidence type="ECO:0000313" key="3">
    <source>
        <dbReference type="Proteomes" id="UP000623608"/>
    </source>
</evidence>
<reference evidence="2" key="1">
    <citation type="submission" date="2021-01" db="EMBL/GenBank/DDBJ databases">
        <title>Whole genome shotgun sequence of Actinoplanes tereljensis NBRC 105297.</title>
        <authorList>
            <person name="Komaki H."/>
            <person name="Tamura T."/>
        </authorList>
    </citation>
    <scope>NUCLEOTIDE SEQUENCE</scope>
    <source>
        <strain evidence="2">NBRC 105297</strain>
    </source>
</reference>
<proteinExistence type="predicted"/>
<sequence>MEERRGARIGTVSGLALLGGGTAIAAVAGGAHSVFATVLLGLLAIGMGHSLLVEIRRQARRRTRRWVRTDTINAILLGCWAEAALILTILEAGPVSVRAVGGVLAAAYAGCCVYFVTERRRTINAEVSPLPPPAELETSVSGRRAA</sequence>
<dbReference type="AlphaFoldDB" id="A0A919TVK6"/>
<keyword evidence="3" id="KW-1185">Reference proteome</keyword>
<protein>
    <submittedName>
        <fullName evidence="2">Uncharacterized protein</fullName>
    </submittedName>
</protein>
<keyword evidence="1" id="KW-0812">Transmembrane</keyword>
<evidence type="ECO:0000256" key="1">
    <source>
        <dbReference type="SAM" id="Phobius"/>
    </source>
</evidence>
<accession>A0A919TVK6</accession>
<feature type="transmembrane region" description="Helical" evidence="1">
    <location>
        <begin position="99"/>
        <end position="117"/>
    </location>
</feature>
<dbReference type="EMBL" id="BOMY01000048">
    <property type="protein sequence ID" value="GIF24918.1"/>
    <property type="molecule type" value="Genomic_DNA"/>
</dbReference>
<feature type="transmembrane region" description="Helical" evidence="1">
    <location>
        <begin position="74"/>
        <end position="93"/>
    </location>
</feature>
<organism evidence="2 3">
    <name type="scientific">Paractinoplanes tereljensis</name>
    <dbReference type="NCBI Taxonomy" id="571912"/>
    <lineage>
        <taxon>Bacteria</taxon>
        <taxon>Bacillati</taxon>
        <taxon>Actinomycetota</taxon>
        <taxon>Actinomycetes</taxon>
        <taxon>Micromonosporales</taxon>
        <taxon>Micromonosporaceae</taxon>
        <taxon>Paractinoplanes</taxon>
    </lineage>
</organism>
<keyword evidence="1" id="KW-0472">Membrane</keyword>